<dbReference type="PANTHER" id="PTHR30115:SF11">
    <property type="entry name" value="NITROGEN REGULATORY PROTEIN P-II HOMOLOG"/>
    <property type="match status" value="1"/>
</dbReference>
<dbReference type="PATRIC" id="fig|1666911.3.peg.1299"/>
<dbReference type="Gene3D" id="3.30.70.120">
    <property type="match status" value="1"/>
</dbReference>
<protein>
    <submittedName>
        <fullName evidence="3">Nitrogen regulatory protein P-II 1</fullName>
    </submittedName>
</protein>
<dbReference type="InterPro" id="IPR015867">
    <property type="entry name" value="N-reg_PII/ATP_PRibTrfase_C"/>
</dbReference>
<dbReference type="PROSITE" id="PS00638">
    <property type="entry name" value="PII_GLNB_CTER"/>
    <property type="match status" value="1"/>
</dbReference>
<accession>A0A0P7ZGB9</accession>
<comment type="similarity">
    <text evidence="2">Belongs to the P(II) protein family.</text>
</comment>
<evidence type="ECO:0000313" key="3">
    <source>
        <dbReference type="EMBL" id="KPQ33669.1"/>
    </source>
</evidence>
<dbReference type="InterPro" id="IPR011322">
    <property type="entry name" value="N-reg_PII-like_a/b"/>
</dbReference>
<organism evidence="3 4">
    <name type="scientific">Phormidesmis priestleyi Ana</name>
    <dbReference type="NCBI Taxonomy" id="1666911"/>
    <lineage>
        <taxon>Bacteria</taxon>
        <taxon>Bacillati</taxon>
        <taxon>Cyanobacteriota</taxon>
        <taxon>Cyanophyceae</taxon>
        <taxon>Leptolyngbyales</taxon>
        <taxon>Leptolyngbyaceae</taxon>
        <taxon>Phormidesmis</taxon>
    </lineage>
</organism>
<evidence type="ECO:0000313" key="4">
    <source>
        <dbReference type="Proteomes" id="UP000050465"/>
    </source>
</evidence>
<evidence type="ECO:0000256" key="1">
    <source>
        <dbReference type="PIRSR" id="PIRSR602187-50"/>
    </source>
</evidence>
<dbReference type="STRING" id="1666911.HLUCCA11_17500"/>
<proteinExistence type="inferred from homology"/>
<dbReference type="EMBL" id="LJZR01000028">
    <property type="protein sequence ID" value="KPQ33669.1"/>
    <property type="molecule type" value="Genomic_DNA"/>
</dbReference>
<sequence length="112" mass="12154">MKKIEAIVRPEKLQEVKTALVNIGATGMTLEDVRGFGRQKGQTSTYRGISYTVEFLTKKRLVLVVPDDQLEKVIDTITTAAATGTIGDGKIFVSSVDQAIRIRTGETGDIAL</sequence>
<dbReference type="SUPFAM" id="SSF54913">
    <property type="entry name" value="GlnB-like"/>
    <property type="match status" value="1"/>
</dbReference>
<keyword evidence="1" id="KW-0597">Phosphoprotein</keyword>
<dbReference type="Pfam" id="PF00543">
    <property type="entry name" value="P-II"/>
    <property type="match status" value="1"/>
</dbReference>
<dbReference type="SMART" id="SM00938">
    <property type="entry name" value="P-II"/>
    <property type="match status" value="1"/>
</dbReference>
<evidence type="ECO:0000256" key="2">
    <source>
        <dbReference type="RuleBase" id="RU003936"/>
    </source>
</evidence>
<dbReference type="GO" id="GO:0005829">
    <property type="term" value="C:cytosol"/>
    <property type="evidence" value="ECO:0007669"/>
    <property type="project" value="TreeGrafter"/>
</dbReference>
<name>A0A0P7ZGB9_9CYAN</name>
<dbReference type="PANTHER" id="PTHR30115">
    <property type="entry name" value="NITROGEN REGULATORY PROTEIN P-II"/>
    <property type="match status" value="1"/>
</dbReference>
<gene>
    <name evidence="3" type="primary">glnB-2</name>
    <name evidence="3" type="ORF">HLUCCA11_17500</name>
</gene>
<dbReference type="PROSITE" id="PS51343">
    <property type="entry name" value="PII_GLNB_DOM"/>
    <property type="match status" value="1"/>
</dbReference>
<dbReference type="Proteomes" id="UP000050465">
    <property type="component" value="Unassembled WGS sequence"/>
</dbReference>
<dbReference type="InterPro" id="IPR017918">
    <property type="entry name" value="N-reg_PII_CS"/>
</dbReference>
<dbReference type="AlphaFoldDB" id="A0A0P7ZGB9"/>
<dbReference type="GO" id="GO:0005524">
    <property type="term" value="F:ATP binding"/>
    <property type="evidence" value="ECO:0007669"/>
    <property type="project" value="TreeGrafter"/>
</dbReference>
<dbReference type="PRINTS" id="PR00340">
    <property type="entry name" value="PIIGLNB"/>
</dbReference>
<dbReference type="InterPro" id="IPR002187">
    <property type="entry name" value="N-reg_PII"/>
</dbReference>
<dbReference type="GO" id="GO:0030234">
    <property type="term" value="F:enzyme regulator activity"/>
    <property type="evidence" value="ECO:0007669"/>
    <property type="project" value="InterPro"/>
</dbReference>
<reference evidence="3 4" key="1">
    <citation type="submission" date="2015-09" db="EMBL/GenBank/DDBJ databases">
        <title>Identification and resolution of microdiversity through metagenomic sequencing of parallel consortia.</title>
        <authorList>
            <person name="Nelson W.C."/>
            <person name="Romine M.F."/>
            <person name="Lindemann S.R."/>
        </authorList>
    </citation>
    <scope>NUCLEOTIDE SEQUENCE [LARGE SCALE GENOMIC DNA]</scope>
    <source>
        <strain evidence="3">Ana</strain>
    </source>
</reference>
<dbReference type="GO" id="GO:0006808">
    <property type="term" value="P:regulation of nitrogen utilization"/>
    <property type="evidence" value="ECO:0007669"/>
    <property type="project" value="InterPro"/>
</dbReference>
<comment type="caution">
    <text evidence="3">The sequence shown here is derived from an EMBL/GenBank/DDBJ whole genome shotgun (WGS) entry which is preliminary data.</text>
</comment>
<feature type="modified residue" description="O-UMP-tyrosine" evidence="1">
    <location>
        <position position="51"/>
    </location>
</feature>